<keyword evidence="3" id="KW-1185">Reference proteome</keyword>
<feature type="region of interest" description="Disordered" evidence="1">
    <location>
        <begin position="310"/>
        <end position="337"/>
    </location>
</feature>
<comment type="caution">
    <text evidence="2">The sequence shown here is derived from an EMBL/GenBank/DDBJ whole genome shotgun (WGS) entry which is preliminary data.</text>
</comment>
<evidence type="ECO:0000313" key="2">
    <source>
        <dbReference type="EMBL" id="CAG8653481.1"/>
    </source>
</evidence>
<proteinExistence type="predicted"/>
<organism evidence="2 3">
    <name type="scientific">Paraglomus brasilianum</name>
    <dbReference type="NCBI Taxonomy" id="144538"/>
    <lineage>
        <taxon>Eukaryota</taxon>
        <taxon>Fungi</taxon>
        <taxon>Fungi incertae sedis</taxon>
        <taxon>Mucoromycota</taxon>
        <taxon>Glomeromycotina</taxon>
        <taxon>Glomeromycetes</taxon>
        <taxon>Paraglomerales</taxon>
        <taxon>Paraglomeraceae</taxon>
        <taxon>Paraglomus</taxon>
    </lineage>
</organism>
<sequence length="383" mass="44191">MDAWPILNADVIQLILNYLSIRELQSALLVNRLWCRAALPIYWKAPFSYTAKRSRVATKTYELFLERTVSTRYDYPSMLKELNFTNLLATLDEKDCFTKINKILQMLLFHGVRLESFIMDNSGTKHERVYASWATPVYAPIFSSLSFVKIRTPFQKTNVLKMLAKSCTTLFHLDMHLHDNSTSRVDESLCYLNELISAQTCLLSLRLVFPNGLGRKLFPILQAHPERFKRIELVKWNFRGCEWPWLAQCPNLIEFALTSYLARDLEDVLGTNHEPHRLQASKSSRLTTAHWHLKGNDEKFYFHPDESSLEPYDDIPPPAESEKGSASRTRPRPTIRPKSMMFRSSHDLKGNYSALIDKLLSNMLSGNGNINMFSGNGNIYRSL</sequence>
<dbReference type="SUPFAM" id="SSF52047">
    <property type="entry name" value="RNI-like"/>
    <property type="match status" value="1"/>
</dbReference>
<name>A0A9N9DU56_9GLOM</name>
<dbReference type="Proteomes" id="UP000789739">
    <property type="component" value="Unassembled WGS sequence"/>
</dbReference>
<reference evidence="2" key="1">
    <citation type="submission" date="2021-06" db="EMBL/GenBank/DDBJ databases">
        <authorList>
            <person name="Kallberg Y."/>
            <person name="Tangrot J."/>
            <person name="Rosling A."/>
        </authorList>
    </citation>
    <scope>NUCLEOTIDE SEQUENCE</scope>
    <source>
        <strain evidence="2">BR232B</strain>
    </source>
</reference>
<dbReference type="CDD" id="cd09917">
    <property type="entry name" value="F-box_SF"/>
    <property type="match status" value="1"/>
</dbReference>
<protein>
    <submittedName>
        <fullName evidence="2">2581_t:CDS:1</fullName>
    </submittedName>
</protein>
<dbReference type="SUPFAM" id="SSF81383">
    <property type="entry name" value="F-box domain"/>
    <property type="match status" value="1"/>
</dbReference>
<dbReference type="InterPro" id="IPR036047">
    <property type="entry name" value="F-box-like_dom_sf"/>
</dbReference>
<gene>
    <name evidence="2" type="ORF">PBRASI_LOCUS10386</name>
</gene>
<dbReference type="AlphaFoldDB" id="A0A9N9DU56"/>
<accession>A0A9N9DU56</accession>
<dbReference type="EMBL" id="CAJVPI010003056">
    <property type="protein sequence ID" value="CAG8653481.1"/>
    <property type="molecule type" value="Genomic_DNA"/>
</dbReference>
<dbReference type="OrthoDB" id="2370376at2759"/>
<evidence type="ECO:0000313" key="3">
    <source>
        <dbReference type="Proteomes" id="UP000789739"/>
    </source>
</evidence>
<evidence type="ECO:0000256" key="1">
    <source>
        <dbReference type="SAM" id="MobiDB-lite"/>
    </source>
</evidence>